<feature type="transmembrane region" description="Helical" evidence="2">
    <location>
        <begin position="122"/>
        <end position="143"/>
    </location>
</feature>
<dbReference type="GO" id="GO:0016020">
    <property type="term" value="C:membrane"/>
    <property type="evidence" value="ECO:0007669"/>
    <property type="project" value="InterPro"/>
</dbReference>
<dbReference type="AlphaFoldDB" id="A0A1E7FHI3"/>
<accession>A0A1E7FHI3</accession>
<feature type="transmembrane region" description="Helical" evidence="2">
    <location>
        <begin position="285"/>
        <end position="305"/>
    </location>
</feature>
<sequence>MIRRISINTDSVRSLELGVSEETVKKFDESSEDNFKLWPEMILLMKIAAPAVVVQFSVLWIFPLTASVVGRTLGTEALAGFSLGSLVGNLTCLSIMTGALTAADILMPRAWGAKNYKEMGIIFIRSVIICSFLLLIPIIPLFTCMEWIFDSMGQDKNASHLASVWIRIYIIGVPSALLFRVVQSFLNAQHHVYPMVFASVLCAYFVHPILLKFLIPYMGINGSALAISLTQWIMIGLLFIYLHFKPVERPETWPKLSTISDALRRKPMLDFVSLSLGGVLSLSEWWFWECVCFIVGTFGVVPLVVHSIAYNLVPLLFMPTLGMSIGLTVRMGNVLAYDSAKAKLLASWCMFFTVIFGAILSCTLFLFRIEIAGLFTDDPEVISGCKEIWPKLCYYIFMLHVFGINSAILRALGLQWRMAVIIFSFIWLVTLPNVVYFAVHRGGGLSVVWTILPIFYTIMQFFLVGSYITSDWESIGKAIHKSSHGDQSQKVSIRDDETKKLIP</sequence>
<evidence type="ECO:0000256" key="2">
    <source>
        <dbReference type="SAM" id="Phobius"/>
    </source>
</evidence>
<keyword evidence="4" id="KW-1185">Reference proteome</keyword>
<keyword evidence="2" id="KW-0812">Transmembrane</keyword>
<dbReference type="Pfam" id="PF01554">
    <property type="entry name" value="MatE"/>
    <property type="match status" value="2"/>
</dbReference>
<dbReference type="GO" id="GO:0015297">
    <property type="term" value="F:antiporter activity"/>
    <property type="evidence" value="ECO:0007669"/>
    <property type="project" value="InterPro"/>
</dbReference>
<evidence type="ECO:0000313" key="3">
    <source>
        <dbReference type="EMBL" id="OEU17632.1"/>
    </source>
</evidence>
<feature type="transmembrane region" description="Helical" evidence="2">
    <location>
        <begin position="192"/>
        <end position="211"/>
    </location>
</feature>
<dbReference type="InterPro" id="IPR002528">
    <property type="entry name" value="MATE_fam"/>
</dbReference>
<name>A0A1E7FHI3_9STRA</name>
<feature type="transmembrane region" description="Helical" evidence="2">
    <location>
        <begin position="392"/>
        <end position="412"/>
    </location>
</feature>
<feature type="transmembrane region" description="Helical" evidence="2">
    <location>
        <begin position="47"/>
        <end position="69"/>
    </location>
</feature>
<dbReference type="OrthoDB" id="2126698at2759"/>
<dbReference type="KEGG" id="fcy:FRACYDRAFT_260943"/>
<dbReference type="GO" id="GO:0042910">
    <property type="term" value="F:xenobiotic transmembrane transporter activity"/>
    <property type="evidence" value="ECO:0007669"/>
    <property type="project" value="InterPro"/>
</dbReference>
<dbReference type="InParanoid" id="A0A1E7FHI3"/>
<dbReference type="PANTHER" id="PTHR11206">
    <property type="entry name" value="MULTIDRUG RESISTANCE PROTEIN"/>
    <property type="match status" value="1"/>
</dbReference>
<evidence type="ECO:0000256" key="1">
    <source>
        <dbReference type="ARBA" id="ARBA00010199"/>
    </source>
</evidence>
<feature type="transmembrane region" description="Helical" evidence="2">
    <location>
        <begin position="81"/>
        <end position="102"/>
    </location>
</feature>
<feature type="transmembrane region" description="Helical" evidence="2">
    <location>
        <begin position="312"/>
        <end position="332"/>
    </location>
</feature>
<evidence type="ECO:0000313" key="4">
    <source>
        <dbReference type="Proteomes" id="UP000095751"/>
    </source>
</evidence>
<dbReference type="Proteomes" id="UP000095751">
    <property type="component" value="Unassembled WGS sequence"/>
</dbReference>
<comment type="similarity">
    <text evidence="1">Belongs to the multi antimicrobial extrusion (MATE) (TC 2.A.66.1) family.</text>
</comment>
<feature type="transmembrane region" description="Helical" evidence="2">
    <location>
        <begin position="418"/>
        <end position="439"/>
    </location>
</feature>
<feature type="transmembrane region" description="Helical" evidence="2">
    <location>
        <begin position="344"/>
        <end position="367"/>
    </location>
</feature>
<organism evidence="3 4">
    <name type="scientific">Fragilariopsis cylindrus CCMP1102</name>
    <dbReference type="NCBI Taxonomy" id="635003"/>
    <lineage>
        <taxon>Eukaryota</taxon>
        <taxon>Sar</taxon>
        <taxon>Stramenopiles</taxon>
        <taxon>Ochrophyta</taxon>
        <taxon>Bacillariophyta</taxon>
        <taxon>Bacillariophyceae</taxon>
        <taxon>Bacillariophycidae</taxon>
        <taxon>Bacillariales</taxon>
        <taxon>Bacillariaceae</taxon>
        <taxon>Fragilariopsis</taxon>
    </lineage>
</organism>
<dbReference type="EMBL" id="KV784357">
    <property type="protein sequence ID" value="OEU17632.1"/>
    <property type="molecule type" value="Genomic_DNA"/>
</dbReference>
<reference evidence="3 4" key="1">
    <citation type="submission" date="2016-09" db="EMBL/GenBank/DDBJ databases">
        <title>Extensive genetic diversity and differential bi-allelic expression allows diatom success in the polar Southern Ocean.</title>
        <authorList>
            <consortium name="DOE Joint Genome Institute"/>
            <person name="Mock T."/>
            <person name="Otillar R.P."/>
            <person name="Strauss J."/>
            <person name="Dupont C."/>
            <person name="Frickenhaus S."/>
            <person name="Maumus F."/>
            <person name="Mcmullan M."/>
            <person name="Sanges R."/>
            <person name="Schmutz J."/>
            <person name="Toseland A."/>
            <person name="Valas R."/>
            <person name="Veluchamy A."/>
            <person name="Ward B.J."/>
            <person name="Allen A."/>
            <person name="Barry K."/>
            <person name="Falciatore A."/>
            <person name="Ferrante M."/>
            <person name="Fortunato A.E."/>
            <person name="Gloeckner G."/>
            <person name="Gruber A."/>
            <person name="Hipkin R."/>
            <person name="Janech M."/>
            <person name="Kroth P."/>
            <person name="Leese F."/>
            <person name="Lindquist E."/>
            <person name="Lyon B.R."/>
            <person name="Martin J."/>
            <person name="Mayer C."/>
            <person name="Parker M."/>
            <person name="Quesneville H."/>
            <person name="Raymond J."/>
            <person name="Uhlig C."/>
            <person name="Valentin K.U."/>
            <person name="Worden A.Z."/>
            <person name="Armbrust E.V."/>
            <person name="Bowler C."/>
            <person name="Green B."/>
            <person name="Moulton V."/>
            <person name="Van Oosterhout C."/>
            <person name="Grigoriev I."/>
        </authorList>
    </citation>
    <scope>NUCLEOTIDE SEQUENCE [LARGE SCALE GENOMIC DNA]</scope>
    <source>
        <strain evidence="3 4">CCMP1102</strain>
    </source>
</reference>
<feature type="transmembrane region" description="Helical" evidence="2">
    <location>
        <begin position="446"/>
        <end position="468"/>
    </location>
</feature>
<keyword evidence="2" id="KW-1133">Transmembrane helix</keyword>
<protein>
    <submittedName>
        <fullName evidence="3">Mate-domain-containing protein</fullName>
    </submittedName>
</protein>
<proteinExistence type="inferred from homology"/>
<feature type="transmembrane region" description="Helical" evidence="2">
    <location>
        <begin position="223"/>
        <end position="244"/>
    </location>
</feature>
<keyword evidence="2" id="KW-0472">Membrane</keyword>
<gene>
    <name evidence="3" type="ORF">FRACYDRAFT_260943</name>
</gene>